<feature type="domain" description="PKS/mFAS DH" evidence="7">
    <location>
        <begin position="802"/>
        <end position="1081"/>
    </location>
</feature>
<evidence type="ECO:0000259" key="7">
    <source>
        <dbReference type="PROSITE" id="PS52019"/>
    </source>
</evidence>
<dbReference type="Pfam" id="PF00109">
    <property type="entry name" value="ketoacyl-synt"/>
    <property type="match status" value="1"/>
</dbReference>
<dbReference type="InterPro" id="IPR057326">
    <property type="entry name" value="KR_dom"/>
</dbReference>
<reference evidence="8" key="1">
    <citation type="submission" date="2020-05" db="EMBL/GenBank/DDBJ databases">
        <title>Mycena genomes resolve the evolution of fungal bioluminescence.</title>
        <authorList>
            <person name="Tsai I.J."/>
        </authorList>
    </citation>
    <scope>NUCLEOTIDE SEQUENCE</scope>
    <source>
        <strain evidence="8">CCC161011</strain>
    </source>
</reference>
<protein>
    <submittedName>
        <fullName evidence="8">Putative polyketide synthase</fullName>
    </submittedName>
</protein>
<evidence type="ECO:0000256" key="5">
    <source>
        <dbReference type="PROSITE-ProRule" id="PRU01363"/>
    </source>
</evidence>
<proteinExistence type="predicted"/>
<dbReference type="InterPro" id="IPR016039">
    <property type="entry name" value="Thiolase-like"/>
</dbReference>
<dbReference type="InterPro" id="IPR013968">
    <property type="entry name" value="PKS_KR"/>
</dbReference>
<name>A0A8H6WYU6_9AGAR</name>
<dbReference type="SUPFAM" id="SSF52151">
    <property type="entry name" value="FabD/lysophospholipase-like"/>
    <property type="match status" value="1"/>
</dbReference>
<feature type="active site" description="Proton donor; for dehydratase activity" evidence="5">
    <location>
        <position position="992"/>
    </location>
</feature>
<feature type="active site" description="Proton acceptor; for dehydratase activity" evidence="5">
    <location>
        <position position="833"/>
    </location>
</feature>
<dbReference type="Pfam" id="PF16197">
    <property type="entry name" value="KAsynt_C_assoc"/>
    <property type="match status" value="1"/>
</dbReference>
<accession>A0A8H6WYU6</accession>
<dbReference type="SUPFAM" id="SSF51735">
    <property type="entry name" value="NAD(P)-binding Rossmann-fold domains"/>
    <property type="match status" value="2"/>
</dbReference>
<sequence>MQEKTSEWCDKIAIVGISCELPSGHTSPQNLDHENFFQFLLNRGEAYEKIPSERFNAKAWFGTGPGQISVDTGAFLKDIDRFDNLEFGLSVTESRTMSPATRKLIENSFLALLDSGIDYRNRNVGCYMSANPGDLMTVSEPDEFDALGSFANYPAMVANKVSYILDLLGPSLPTDTACSSTATATHLAVQALRCRDCDAAVVGGCQLNHRFVDWITYSQGSLLAPNGKSKPFDASADGFARAEGCAVIVLKRLDTALKDNDHIYATIVSTAINSSGSRAPAGAPVAARQRDVMLEAFRQANRRPQDVDYLELHATGTAKGDPTEVNWVGEQFCRDRELIVGSVKGNIGHTEIVSFFASLSKVLSILHHRLIPPNVNFFTPNPAIEWEKYNIRVPTKPIALPCAPEKTPIIAMSSFGIGGANAHIVLEGPSAFTFPTTEILFQNHDGPLLLMAGGLTPRTAGATAEYLMDAFSTLPSDARGATAIMLGRRSKQMLWRTYAVVDALNSQTSFEFPPPNTGPQYGDMGRELFKIYPLFKRSVLEMDAIFTSVTQKSLIHDYGLFGRETAQLPDPWPISLILPSITVFQIALYELLLSLNVRPDIVVGHSAGETAVLYTSGASSKAMAVELSIIRGRVFSSIESADGAVAALSCSAEQATDLISAVLSSAPDLLADIACYNSPSDVAISGDKAALHSIIQLAAALESIFKLEDNLAFVEIAPHPVLSGYISTTLKQQFVYCPVRRPKSGNSPSEHADLLAFCGRLTANGHNCVDFTALNRYRSGPAIRLPPYPFLKKSFPLYPDTPAVAKQMASRHGPLNHDYLRINKITHPMLAEHVIRDEPIMAAAGFLEMALEFGASALMNVNFRSILALSSSNPMRVKVTLDGSYWCVRSSSSLSVSGANSLPVEKLHAEGYLSFEDSRKKSIIDIDAIRSRCSEHVNADFYDSLSYFSSYGPRFQRIMNASYGHGEALLSVKGSDSISSSEQYILHPAILDACLHILGYKPFHGDLSPDIYYLPAGVKTLLLHKPSTRDLFPPFIYAHFKLVSWSPNLMSFDIAVFDDTGNVLCSLNELQAARHRINPLRRISTPFDIRTQLVLHDQPQRTPAPINLCCESVDPGSIVAEALGHHLAFIQDRRVLRIFFNQQAVPLFQNVASIFADYDHYYEVHLPLLTDATLPEDLGIIRVMSVDFSAPPNQDNYFDILIIMDEDANPSVEHYLSFLSPTGISLLAVPRDTPRNVRPSSTEDNTEQIIQSPEWCCYTLRAKDGKSCLYDSHNSFTFDYTFGNETALQWGFSGLNVLQKLDVWILADHPAALGFSRAIRYEYSSWNIRLVLFPVSFPPALREDILRRLPHSLRREPEFLVSESGDVLVTRIMPFPRLSRHGQPSSTGEPNLYCTIQIGGVVGFIAKEGHLPNTPRSVENSPDTCMGLVVAGEAPQSVPVSESLVQHKTRAIQGLHSLVSAILALPNSIVSSTRRILLTHADTSYGHFISFFYSLQGHKVTKVETNIRLSQLAAFGQREFDLVVSGYGDREHTQILASLVRPLGRLFLWDDADNGLLKHLLFNPSTVRRAMEEAVNFLEDHITELYSPAPSPNLPLQFSDPSPSIPLLSSPLTFKEQSTYLILGGIGHIGAHIALYLYQHGARHITITSRSGRAGVLKTATIARRILTFLDQQSDLALQYETVDATSQAQMQAMIQRMAVPPRACFVLTSTLSDGTFAGLGTKDFTESFASKISVLDTLQRTVDIPALDFMVAFSSVSGTFGNAGQSAYDATNTAMEYIVATIPNAFSFICPGLSDSSMMLGAKQHDGHILSTLIPWAISTEEMILWLNDALTRYSHGERFCRYLPDTNWGDLDKFHGMSLVGRHLVPSVDFNATAIAENSETDTRIAMGRIIQQTLNIPTADFAGNVPLTAYGIDSLSSSRISFLLRPFVQISQIQLLADISLDDICEKMGEPTLASENRTTIQSTLAHRISLKDALRRWLHILEEACWTVPPSPAPVLDDRTSDLNTVMVTGTTGVLGAHILYELLLRDDVCCVYALNRGDRAGRSLRERQIWALSKYGLDGSLATSSKLVLVEGDLESENLGLDGELKKKIFATTTHIIHNAWNVNFGLPLADFDDLIQGTLNLLRLAALRKASFSFISTIGVYQGTQLSEPAAECAIEHFLTTPPSGYLQSKLIAERLVQIASDVLHLRTNVIRIGLLTGTASGFWHASHWLPTLVESGLHLGCLPDGEAVVSWLPVAVAARAIVDCQASDNSTLHIVHPHPTSWTSVISIVAEDLQLALVPYSEWLVRLQYMAKSAELFAEHHRFGALKLLDFYRMASQASDSAGMIESLGLLPVVAMGNALRASASLKEALPLGARDVQTWMSYWRSISLIPQKHSDI</sequence>
<dbReference type="PANTHER" id="PTHR43775">
    <property type="entry name" value="FATTY ACID SYNTHASE"/>
    <property type="match status" value="1"/>
</dbReference>
<dbReference type="InterPro" id="IPR014031">
    <property type="entry name" value="Ketoacyl_synth_C"/>
</dbReference>
<dbReference type="InterPro" id="IPR013120">
    <property type="entry name" value="FAR_NAD-bd"/>
</dbReference>
<feature type="region of interest" description="C-terminal hotdog fold" evidence="5">
    <location>
        <begin position="932"/>
        <end position="1081"/>
    </location>
</feature>
<feature type="region of interest" description="N-terminal hotdog fold" evidence="5">
    <location>
        <begin position="802"/>
        <end position="920"/>
    </location>
</feature>
<dbReference type="InterPro" id="IPR016035">
    <property type="entry name" value="Acyl_Trfase/lysoPLipase"/>
</dbReference>
<organism evidence="8 9">
    <name type="scientific">Mycena venus</name>
    <dbReference type="NCBI Taxonomy" id="2733690"/>
    <lineage>
        <taxon>Eukaryota</taxon>
        <taxon>Fungi</taxon>
        <taxon>Dikarya</taxon>
        <taxon>Basidiomycota</taxon>
        <taxon>Agaricomycotina</taxon>
        <taxon>Agaricomycetes</taxon>
        <taxon>Agaricomycetidae</taxon>
        <taxon>Agaricales</taxon>
        <taxon>Marasmiineae</taxon>
        <taxon>Mycenaceae</taxon>
        <taxon>Mycena</taxon>
    </lineage>
</organism>
<dbReference type="Gene3D" id="3.10.129.110">
    <property type="entry name" value="Polyketide synthase dehydratase"/>
    <property type="match status" value="1"/>
</dbReference>
<evidence type="ECO:0000256" key="3">
    <source>
        <dbReference type="ARBA" id="ARBA00022679"/>
    </source>
</evidence>
<dbReference type="InterPro" id="IPR036291">
    <property type="entry name" value="NAD(P)-bd_dom_sf"/>
</dbReference>
<dbReference type="PROSITE" id="PS52004">
    <property type="entry name" value="KS3_2"/>
    <property type="match status" value="1"/>
</dbReference>
<dbReference type="Gene3D" id="3.40.366.10">
    <property type="entry name" value="Malonyl-Coenzyme A Acyl Carrier Protein, domain 2"/>
    <property type="match status" value="1"/>
</dbReference>
<evidence type="ECO:0000313" key="8">
    <source>
        <dbReference type="EMBL" id="KAF7330994.1"/>
    </source>
</evidence>
<dbReference type="Pfam" id="PF21089">
    <property type="entry name" value="PKS_DH_N"/>
    <property type="match status" value="1"/>
</dbReference>
<dbReference type="InterPro" id="IPR020807">
    <property type="entry name" value="PKS_DH"/>
</dbReference>
<dbReference type="Pfam" id="PF02801">
    <property type="entry name" value="Ketoacyl-synt_C"/>
    <property type="match status" value="1"/>
</dbReference>
<dbReference type="GO" id="GO:0044550">
    <property type="term" value="P:secondary metabolite biosynthetic process"/>
    <property type="evidence" value="ECO:0007669"/>
    <property type="project" value="UniProtKB-ARBA"/>
</dbReference>
<dbReference type="Gene3D" id="3.40.50.720">
    <property type="entry name" value="NAD(P)-binding Rossmann-like Domain"/>
    <property type="match status" value="2"/>
</dbReference>
<dbReference type="InterPro" id="IPR014043">
    <property type="entry name" value="Acyl_transferase_dom"/>
</dbReference>
<evidence type="ECO:0000256" key="2">
    <source>
        <dbReference type="ARBA" id="ARBA00022553"/>
    </source>
</evidence>
<dbReference type="Pfam" id="PF14765">
    <property type="entry name" value="PS-DH"/>
    <property type="match status" value="1"/>
</dbReference>
<dbReference type="InterPro" id="IPR049900">
    <property type="entry name" value="PKS_mFAS_DH"/>
</dbReference>
<dbReference type="SUPFAM" id="SSF53901">
    <property type="entry name" value="Thiolase-like"/>
    <property type="match status" value="1"/>
</dbReference>
<evidence type="ECO:0000313" key="9">
    <source>
        <dbReference type="Proteomes" id="UP000620124"/>
    </source>
</evidence>
<comment type="caution">
    <text evidence="8">The sequence shown here is derived from an EMBL/GenBank/DDBJ whole genome shotgun (WGS) entry which is preliminary data.</text>
</comment>
<dbReference type="SMART" id="SM00827">
    <property type="entry name" value="PKS_AT"/>
    <property type="match status" value="1"/>
</dbReference>
<keyword evidence="1" id="KW-0596">Phosphopantetheine</keyword>
<dbReference type="Proteomes" id="UP000620124">
    <property type="component" value="Unassembled WGS sequence"/>
</dbReference>
<dbReference type="Pfam" id="PF07993">
    <property type="entry name" value="NAD_binding_4"/>
    <property type="match status" value="1"/>
</dbReference>
<dbReference type="GO" id="GO:0006633">
    <property type="term" value="P:fatty acid biosynthetic process"/>
    <property type="evidence" value="ECO:0007669"/>
    <property type="project" value="TreeGrafter"/>
</dbReference>
<keyword evidence="4" id="KW-0511">Multifunctional enzyme</keyword>
<dbReference type="InterPro" id="IPR042104">
    <property type="entry name" value="PKS_dehydratase_sf"/>
</dbReference>
<keyword evidence="3" id="KW-0808">Transferase</keyword>
<dbReference type="InterPro" id="IPR050091">
    <property type="entry name" value="PKS_NRPS_Biosynth_Enz"/>
</dbReference>
<dbReference type="InterPro" id="IPR001227">
    <property type="entry name" value="Ac_transferase_dom_sf"/>
</dbReference>
<dbReference type="PANTHER" id="PTHR43775:SF37">
    <property type="entry name" value="SI:DKEY-61P9.11"/>
    <property type="match status" value="1"/>
</dbReference>
<dbReference type="EMBL" id="JACAZI010000032">
    <property type="protein sequence ID" value="KAF7330994.1"/>
    <property type="molecule type" value="Genomic_DNA"/>
</dbReference>
<keyword evidence="9" id="KW-1185">Reference proteome</keyword>
<dbReference type="Pfam" id="PF08659">
    <property type="entry name" value="KR"/>
    <property type="match status" value="1"/>
</dbReference>
<evidence type="ECO:0000256" key="4">
    <source>
        <dbReference type="ARBA" id="ARBA00023268"/>
    </source>
</evidence>
<dbReference type="InterPro" id="IPR032821">
    <property type="entry name" value="PKS_assoc"/>
</dbReference>
<gene>
    <name evidence="8" type="ORF">MVEN_02439500</name>
</gene>
<dbReference type="InterPro" id="IPR020841">
    <property type="entry name" value="PKS_Beta-ketoAc_synthase_dom"/>
</dbReference>
<dbReference type="Gene3D" id="3.40.47.10">
    <property type="match status" value="1"/>
</dbReference>
<dbReference type="CDD" id="cd00833">
    <property type="entry name" value="PKS"/>
    <property type="match status" value="1"/>
</dbReference>
<dbReference type="Pfam" id="PF00698">
    <property type="entry name" value="Acyl_transf_1"/>
    <property type="match status" value="1"/>
</dbReference>
<dbReference type="PROSITE" id="PS52019">
    <property type="entry name" value="PKS_MFAS_DH"/>
    <property type="match status" value="1"/>
</dbReference>
<dbReference type="GO" id="GO:0004312">
    <property type="term" value="F:fatty acid synthase activity"/>
    <property type="evidence" value="ECO:0007669"/>
    <property type="project" value="TreeGrafter"/>
</dbReference>
<dbReference type="SMART" id="SM00825">
    <property type="entry name" value="PKS_KS"/>
    <property type="match status" value="1"/>
</dbReference>
<dbReference type="SMART" id="SM00826">
    <property type="entry name" value="PKS_DH"/>
    <property type="match status" value="1"/>
</dbReference>
<keyword evidence="2" id="KW-0597">Phosphoprotein</keyword>
<dbReference type="InterPro" id="IPR049552">
    <property type="entry name" value="PKS_DH_N"/>
</dbReference>
<evidence type="ECO:0000259" key="6">
    <source>
        <dbReference type="PROSITE" id="PS52004"/>
    </source>
</evidence>
<dbReference type="SMART" id="SM00822">
    <property type="entry name" value="PKS_KR"/>
    <property type="match status" value="1"/>
</dbReference>
<dbReference type="InterPro" id="IPR014030">
    <property type="entry name" value="Ketoacyl_synth_N"/>
</dbReference>
<dbReference type="OrthoDB" id="329835at2759"/>
<evidence type="ECO:0000256" key="1">
    <source>
        <dbReference type="ARBA" id="ARBA00022450"/>
    </source>
</evidence>
<dbReference type="InterPro" id="IPR049551">
    <property type="entry name" value="PKS_DH_C"/>
</dbReference>
<feature type="domain" description="Ketosynthase family 3 (KS3)" evidence="6">
    <location>
        <begin position="9"/>
        <end position="428"/>
    </location>
</feature>